<keyword evidence="5 12" id="KW-0418">Kinase</keyword>
<name>A0A1B7TH78_9ASCO</name>
<feature type="compositionally biased region" description="Polar residues" evidence="10">
    <location>
        <begin position="85"/>
        <end position="98"/>
    </location>
</feature>
<dbReference type="EC" id="2.7.11.1" evidence="1"/>
<gene>
    <name evidence="12" type="ORF">HANVADRAFT_51813</name>
</gene>
<evidence type="ECO:0000256" key="1">
    <source>
        <dbReference type="ARBA" id="ARBA00012513"/>
    </source>
</evidence>
<evidence type="ECO:0000256" key="10">
    <source>
        <dbReference type="SAM" id="MobiDB-lite"/>
    </source>
</evidence>
<protein>
    <recommendedName>
        <fullName evidence="1">non-specific serine/threonine protein kinase</fullName>
        <ecNumber evidence="1">2.7.11.1</ecNumber>
    </recommendedName>
</protein>
<dbReference type="Gene3D" id="1.10.510.10">
    <property type="entry name" value="Transferase(Phosphotransferase) domain 1"/>
    <property type="match status" value="2"/>
</dbReference>
<feature type="region of interest" description="Disordered" evidence="10">
    <location>
        <begin position="1"/>
        <end position="119"/>
    </location>
</feature>
<dbReference type="AlphaFoldDB" id="A0A1B7TH78"/>
<dbReference type="PROSITE" id="PS00108">
    <property type="entry name" value="PROTEIN_KINASE_ST"/>
    <property type="match status" value="1"/>
</dbReference>
<proteinExistence type="predicted"/>
<dbReference type="PROSITE" id="PS50011">
    <property type="entry name" value="PROTEIN_KINASE_DOM"/>
    <property type="match status" value="1"/>
</dbReference>
<evidence type="ECO:0000313" key="13">
    <source>
        <dbReference type="Proteomes" id="UP000092321"/>
    </source>
</evidence>
<feature type="compositionally biased region" description="Polar residues" evidence="10">
    <location>
        <begin position="1"/>
        <end position="12"/>
    </location>
</feature>
<dbReference type="SMART" id="SM00220">
    <property type="entry name" value="S_TKc"/>
    <property type="match status" value="1"/>
</dbReference>
<dbReference type="InterPro" id="IPR000719">
    <property type="entry name" value="Prot_kinase_dom"/>
</dbReference>
<dbReference type="InterPro" id="IPR011009">
    <property type="entry name" value="Kinase-like_dom_sf"/>
</dbReference>
<evidence type="ECO:0000256" key="4">
    <source>
        <dbReference type="ARBA" id="ARBA00022741"/>
    </source>
</evidence>
<organism evidence="12 13">
    <name type="scientific">Hanseniaspora valbyensis NRRL Y-1626</name>
    <dbReference type="NCBI Taxonomy" id="766949"/>
    <lineage>
        <taxon>Eukaryota</taxon>
        <taxon>Fungi</taxon>
        <taxon>Dikarya</taxon>
        <taxon>Ascomycota</taxon>
        <taxon>Saccharomycotina</taxon>
        <taxon>Saccharomycetes</taxon>
        <taxon>Saccharomycodales</taxon>
        <taxon>Saccharomycodaceae</taxon>
        <taxon>Hanseniaspora</taxon>
    </lineage>
</organism>
<dbReference type="PANTHER" id="PTHR47634">
    <property type="entry name" value="PROTEIN KINASE DOMAIN-CONTAINING PROTEIN-RELATED"/>
    <property type="match status" value="1"/>
</dbReference>
<sequence length="681" mass="78535">MQSVLTSTTPSEQHPAIPTKQKSTNNLSKLSMALKEDSDMKSDDSLIYDVVMNETKVSVSKDDDDEEEEQSKEEDGEDGEKEKNISSTSPITIANKTKLNQEHDYEFTSSDDEDEEEELDKKLLRYEEDPRDYKYGGYHPIKKNEYYCDNRYRIIQKLGWGHFSTVWLAKDFHADEDDKNKYVALKIVRASKDCTDAARDEIDLLLALIKEEDDAPFLGKDYVINLLNSFVHKGPNGDHICMVFEILGENLLKLIQRSQQKKLPIVYVKQIAKQLLLALDYMHRKCGIIHTDIKPENILMEIGDLETITEMLKLQKAEKRKLKTMQRKERENVQKKSDETEVINKEEKEEDHKKEVVVGEKVENKEVTDEIEKTEEQKPTRPSFLKSVQSSLSNIIYPKRKRSVVSYSMPLPSVLTTKAYYNDNFNNSNDNDNNNNIGEKQEMSMSQSVKKILNPIPNVQSDIIKIKIGDLGNGCWIDKHYTNSIQTREYRSPEAILGYKWGASCDIWSVACLIFELATGDLLFDPNKGKTYTKDDDHIAQIIELLGKIPSRLKTRGKYSFDIFNEEGELKHISQMRHWKLFDVLVDKYHFDSQEAQELNDFLLPMLKTDPRERADAGGMVNHPWLKDTLGMENVVVEDRPNAGGSGYDIRGWTRQCSVCRESDHCLLKHEHCESDMTMDL</sequence>
<evidence type="ECO:0000256" key="6">
    <source>
        <dbReference type="ARBA" id="ARBA00022840"/>
    </source>
</evidence>
<keyword evidence="6 9" id="KW-0067">ATP-binding</keyword>
<dbReference type="GO" id="GO:0004674">
    <property type="term" value="F:protein serine/threonine kinase activity"/>
    <property type="evidence" value="ECO:0007669"/>
    <property type="project" value="UniProtKB-KW"/>
</dbReference>
<evidence type="ECO:0000256" key="9">
    <source>
        <dbReference type="PROSITE-ProRule" id="PRU10141"/>
    </source>
</evidence>
<dbReference type="OrthoDB" id="2649at2759"/>
<keyword evidence="2" id="KW-0723">Serine/threonine-protein kinase</keyword>
<comment type="caution">
    <text evidence="12">The sequence shown here is derived from an EMBL/GenBank/DDBJ whole genome shotgun (WGS) entry which is preliminary data.</text>
</comment>
<dbReference type="GO" id="GO:0000245">
    <property type="term" value="P:spliceosomal complex assembly"/>
    <property type="evidence" value="ECO:0007669"/>
    <property type="project" value="TreeGrafter"/>
</dbReference>
<feature type="compositionally biased region" description="Basic and acidic residues" evidence="10">
    <location>
        <begin position="34"/>
        <end position="44"/>
    </location>
</feature>
<dbReference type="GO" id="GO:0005634">
    <property type="term" value="C:nucleus"/>
    <property type="evidence" value="ECO:0007669"/>
    <property type="project" value="TreeGrafter"/>
</dbReference>
<evidence type="ECO:0000256" key="7">
    <source>
        <dbReference type="ARBA" id="ARBA00047899"/>
    </source>
</evidence>
<keyword evidence="13" id="KW-1185">Reference proteome</keyword>
<evidence type="ECO:0000313" key="12">
    <source>
        <dbReference type="EMBL" id="OBA28099.1"/>
    </source>
</evidence>
<dbReference type="GO" id="GO:0005737">
    <property type="term" value="C:cytoplasm"/>
    <property type="evidence" value="ECO:0007669"/>
    <property type="project" value="TreeGrafter"/>
</dbReference>
<dbReference type="GO" id="GO:0005524">
    <property type="term" value="F:ATP binding"/>
    <property type="evidence" value="ECO:0007669"/>
    <property type="project" value="UniProtKB-UniRule"/>
</dbReference>
<dbReference type="Proteomes" id="UP000092321">
    <property type="component" value="Unassembled WGS sequence"/>
</dbReference>
<evidence type="ECO:0000256" key="5">
    <source>
        <dbReference type="ARBA" id="ARBA00022777"/>
    </source>
</evidence>
<evidence type="ECO:0000256" key="3">
    <source>
        <dbReference type="ARBA" id="ARBA00022679"/>
    </source>
</evidence>
<dbReference type="InterPro" id="IPR051334">
    <property type="entry name" value="SRPK"/>
</dbReference>
<evidence type="ECO:0000259" key="11">
    <source>
        <dbReference type="PROSITE" id="PS50011"/>
    </source>
</evidence>
<comment type="catalytic activity">
    <reaction evidence="7">
        <text>L-threonyl-[protein] + ATP = O-phospho-L-threonyl-[protein] + ADP + H(+)</text>
        <dbReference type="Rhea" id="RHEA:46608"/>
        <dbReference type="Rhea" id="RHEA-COMP:11060"/>
        <dbReference type="Rhea" id="RHEA-COMP:11605"/>
        <dbReference type="ChEBI" id="CHEBI:15378"/>
        <dbReference type="ChEBI" id="CHEBI:30013"/>
        <dbReference type="ChEBI" id="CHEBI:30616"/>
        <dbReference type="ChEBI" id="CHEBI:61977"/>
        <dbReference type="ChEBI" id="CHEBI:456216"/>
        <dbReference type="EC" id="2.7.11.1"/>
    </reaction>
</comment>
<comment type="catalytic activity">
    <reaction evidence="8">
        <text>L-seryl-[protein] + ATP = O-phospho-L-seryl-[protein] + ADP + H(+)</text>
        <dbReference type="Rhea" id="RHEA:17989"/>
        <dbReference type="Rhea" id="RHEA-COMP:9863"/>
        <dbReference type="Rhea" id="RHEA-COMP:11604"/>
        <dbReference type="ChEBI" id="CHEBI:15378"/>
        <dbReference type="ChEBI" id="CHEBI:29999"/>
        <dbReference type="ChEBI" id="CHEBI:30616"/>
        <dbReference type="ChEBI" id="CHEBI:83421"/>
        <dbReference type="ChEBI" id="CHEBI:456216"/>
        <dbReference type="EC" id="2.7.11.1"/>
    </reaction>
</comment>
<dbReference type="SUPFAM" id="SSF56112">
    <property type="entry name" value="Protein kinase-like (PK-like)"/>
    <property type="match status" value="1"/>
</dbReference>
<dbReference type="Gene3D" id="3.30.200.20">
    <property type="entry name" value="Phosphorylase Kinase, domain 1"/>
    <property type="match status" value="1"/>
</dbReference>
<accession>A0A1B7TH78</accession>
<dbReference type="PANTHER" id="PTHR47634:SF9">
    <property type="entry name" value="PROTEIN KINASE DOMAIN-CONTAINING PROTEIN-RELATED"/>
    <property type="match status" value="1"/>
</dbReference>
<dbReference type="PROSITE" id="PS00107">
    <property type="entry name" value="PROTEIN_KINASE_ATP"/>
    <property type="match status" value="1"/>
</dbReference>
<feature type="binding site" evidence="9">
    <location>
        <position position="186"/>
    </location>
    <ligand>
        <name>ATP</name>
        <dbReference type="ChEBI" id="CHEBI:30616"/>
    </ligand>
</feature>
<feature type="domain" description="Protein kinase" evidence="11">
    <location>
        <begin position="152"/>
        <end position="626"/>
    </location>
</feature>
<keyword evidence="3" id="KW-0808">Transferase</keyword>
<evidence type="ECO:0000256" key="2">
    <source>
        <dbReference type="ARBA" id="ARBA00022527"/>
    </source>
</evidence>
<feature type="compositionally biased region" description="Basic and acidic residues" evidence="10">
    <location>
        <begin position="326"/>
        <end position="351"/>
    </location>
</feature>
<reference evidence="13" key="1">
    <citation type="journal article" date="2016" name="Proc. Natl. Acad. Sci. U.S.A.">
        <title>Comparative genomics of biotechnologically important yeasts.</title>
        <authorList>
            <person name="Riley R."/>
            <person name="Haridas S."/>
            <person name="Wolfe K.H."/>
            <person name="Lopes M.R."/>
            <person name="Hittinger C.T."/>
            <person name="Goeker M."/>
            <person name="Salamov A.A."/>
            <person name="Wisecaver J.H."/>
            <person name="Long T.M."/>
            <person name="Calvey C.H."/>
            <person name="Aerts A.L."/>
            <person name="Barry K.W."/>
            <person name="Choi C."/>
            <person name="Clum A."/>
            <person name="Coughlan A.Y."/>
            <person name="Deshpande S."/>
            <person name="Douglass A.P."/>
            <person name="Hanson S.J."/>
            <person name="Klenk H.-P."/>
            <person name="LaButti K.M."/>
            <person name="Lapidus A."/>
            <person name="Lindquist E.A."/>
            <person name="Lipzen A.M."/>
            <person name="Meier-Kolthoff J.P."/>
            <person name="Ohm R.A."/>
            <person name="Otillar R.P."/>
            <person name="Pangilinan J.L."/>
            <person name="Peng Y."/>
            <person name="Rokas A."/>
            <person name="Rosa C.A."/>
            <person name="Scheuner C."/>
            <person name="Sibirny A.A."/>
            <person name="Slot J.C."/>
            <person name="Stielow J.B."/>
            <person name="Sun H."/>
            <person name="Kurtzman C.P."/>
            <person name="Blackwell M."/>
            <person name="Grigoriev I.V."/>
            <person name="Jeffries T.W."/>
        </authorList>
    </citation>
    <scope>NUCLEOTIDE SEQUENCE [LARGE SCALE GENOMIC DNA]</scope>
    <source>
        <strain evidence="13">NRRL Y-1626</strain>
    </source>
</reference>
<keyword evidence="4 9" id="KW-0547">Nucleotide-binding</keyword>
<dbReference type="Pfam" id="PF00069">
    <property type="entry name" value="Pkinase"/>
    <property type="match status" value="2"/>
</dbReference>
<dbReference type="InterPro" id="IPR017441">
    <property type="entry name" value="Protein_kinase_ATP_BS"/>
</dbReference>
<dbReference type="EMBL" id="LXPE01000005">
    <property type="protein sequence ID" value="OBA28099.1"/>
    <property type="molecule type" value="Genomic_DNA"/>
</dbReference>
<feature type="compositionally biased region" description="Acidic residues" evidence="10">
    <location>
        <begin position="62"/>
        <end position="79"/>
    </location>
</feature>
<dbReference type="InterPro" id="IPR008271">
    <property type="entry name" value="Ser/Thr_kinase_AS"/>
</dbReference>
<feature type="compositionally biased region" description="Polar residues" evidence="10">
    <location>
        <begin position="20"/>
        <end position="29"/>
    </location>
</feature>
<feature type="compositionally biased region" description="Acidic residues" evidence="10">
    <location>
        <begin position="109"/>
        <end position="118"/>
    </location>
</feature>
<feature type="region of interest" description="Disordered" evidence="10">
    <location>
        <begin position="323"/>
        <end position="351"/>
    </location>
</feature>
<dbReference type="FunFam" id="1.10.510.10:FF:000275">
    <property type="entry name" value="SRSF protein kinase 2 isoform X3"/>
    <property type="match status" value="1"/>
</dbReference>
<evidence type="ECO:0000256" key="8">
    <source>
        <dbReference type="ARBA" id="ARBA00048679"/>
    </source>
</evidence>
<dbReference type="GO" id="GO:0050684">
    <property type="term" value="P:regulation of mRNA processing"/>
    <property type="evidence" value="ECO:0007669"/>
    <property type="project" value="TreeGrafter"/>
</dbReference>